<proteinExistence type="predicted"/>
<feature type="non-terminal residue" evidence="1">
    <location>
        <position position="1"/>
    </location>
</feature>
<protein>
    <submittedName>
        <fullName evidence="1">Uncharacterized protein</fullName>
    </submittedName>
</protein>
<gene>
    <name evidence="1" type="ORF">S12H4_22612</name>
</gene>
<dbReference type="AlphaFoldDB" id="X1R8V5"/>
<comment type="caution">
    <text evidence="1">The sequence shown here is derived from an EMBL/GenBank/DDBJ whole genome shotgun (WGS) entry which is preliminary data.</text>
</comment>
<accession>X1R8V5</accession>
<name>X1R8V5_9ZZZZ</name>
<organism evidence="1">
    <name type="scientific">marine sediment metagenome</name>
    <dbReference type="NCBI Taxonomy" id="412755"/>
    <lineage>
        <taxon>unclassified sequences</taxon>
        <taxon>metagenomes</taxon>
        <taxon>ecological metagenomes</taxon>
    </lineage>
</organism>
<reference evidence="1" key="1">
    <citation type="journal article" date="2014" name="Front. Microbiol.">
        <title>High frequency of phylogenetically diverse reductive dehalogenase-homologous genes in deep subseafloor sedimentary metagenomes.</title>
        <authorList>
            <person name="Kawai M."/>
            <person name="Futagami T."/>
            <person name="Toyoda A."/>
            <person name="Takaki Y."/>
            <person name="Nishi S."/>
            <person name="Hori S."/>
            <person name="Arai W."/>
            <person name="Tsubouchi T."/>
            <person name="Morono Y."/>
            <person name="Uchiyama I."/>
            <person name="Ito T."/>
            <person name="Fujiyama A."/>
            <person name="Inagaki F."/>
            <person name="Takami H."/>
        </authorList>
    </citation>
    <scope>NUCLEOTIDE SEQUENCE</scope>
    <source>
        <strain evidence="1">Expedition CK06-06</strain>
    </source>
</reference>
<dbReference type="EMBL" id="BARW01011828">
    <property type="protein sequence ID" value="GAI77182.1"/>
    <property type="molecule type" value="Genomic_DNA"/>
</dbReference>
<evidence type="ECO:0000313" key="1">
    <source>
        <dbReference type="EMBL" id="GAI77182.1"/>
    </source>
</evidence>
<sequence length="88" mass="10009">LDKNRSEDVRRTAAQAVANYLPDIKYVPFIVDRISIEPDTTVKKCLLNYVNKQSPGVFEKFYMDADPEIRARIIALDSLPPTPQNAFP</sequence>